<reference evidence="1 2" key="1">
    <citation type="journal article" date="2017" name="Genome Biol. Evol.">
        <title>Phytophthora megakarya and P. palmivora, closely related causal agents of cacao black pod rot, underwent increases in genome sizes and gene numbers by different mechanisms.</title>
        <authorList>
            <person name="Ali S.S."/>
            <person name="Shao J."/>
            <person name="Lary D.J."/>
            <person name="Kronmiller B."/>
            <person name="Shen D."/>
            <person name="Strem M.D."/>
            <person name="Amoako-Attah I."/>
            <person name="Akrofi A.Y."/>
            <person name="Begoude B.A."/>
            <person name="Ten Hoopen G.M."/>
            <person name="Coulibaly K."/>
            <person name="Kebe B.I."/>
            <person name="Melnick R.L."/>
            <person name="Guiltinan M.J."/>
            <person name="Tyler B.M."/>
            <person name="Meinhardt L.W."/>
            <person name="Bailey B.A."/>
        </authorList>
    </citation>
    <scope>NUCLEOTIDE SEQUENCE [LARGE SCALE GENOMIC DNA]</scope>
    <source>
        <strain evidence="2">sbr112.9</strain>
    </source>
</reference>
<sequence>MEKHHLQYQDQVSPLQVHAGLSVVEDGDYYQENLVKMTMLWILPINQRPTIAAVDSNNWATAATPFAAFLPRDTITPITSRKSVAAAVLTAPFPPENVKKFDREMIICERKHVKAMGKMATRIYRGNSVKNGRRGLSRKHHTHEKQALKDQIYLPNKLVEFMMDHLRVPPKE</sequence>
<accession>A0A2P4X525</accession>
<dbReference type="Proteomes" id="UP000237271">
    <property type="component" value="Unassembled WGS sequence"/>
</dbReference>
<comment type="caution">
    <text evidence="1">The sequence shown here is derived from an EMBL/GenBank/DDBJ whole genome shotgun (WGS) entry which is preliminary data.</text>
</comment>
<organism evidence="1 2">
    <name type="scientific">Phytophthora palmivora</name>
    <dbReference type="NCBI Taxonomy" id="4796"/>
    <lineage>
        <taxon>Eukaryota</taxon>
        <taxon>Sar</taxon>
        <taxon>Stramenopiles</taxon>
        <taxon>Oomycota</taxon>
        <taxon>Peronosporomycetes</taxon>
        <taxon>Peronosporales</taxon>
        <taxon>Peronosporaceae</taxon>
        <taxon>Phytophthora</taxon>
    </lineage>
</organism>
<gene>
    <name evidence="1" type="ORF">PHPALM_30473</name>
</gene>
<keyword evidence="2" id="KW-1185">Reference proteome</keyword>
<evidence type="ECO:0000313" key="2">
    <source>
        <dbReference type="Proteomes" id="UP000237271"/>
    </source>
</evidence>
<name>A0A2P4X525_9STRA</name>
<dbReference type="EMBL" id="NCKW01016843">
    <property type="protein sequence ID" value="POM60651.1"/>
    <property type="molecule type" value="Genomic_DNA"/>
</dbReference>
<dbReference type="OrthoDB" id="128966at2759"/>
<dbReference type="AlphaFoldDB" id="A0A2P4X525"/>
<protein>
    <submittedName>
        <fullName evidence="1">Cro/Cl family transcriptional regulator</fullName>
    </submittedName>
</protein>
<proteinExistence type="predicted"/>
<evidence type="ECO:0000313" key="1">
    <source>
        <dbReference type="EMBL" id="POM60651.1"/>
    </source>
</evidence>